<accession>A0A3P3QV33</accession>
<comment type="caution">
    <text evidence="2">The sequence shown here is derived from an EMBL/GenBank/DDBJ whole genome shotgun (WGS) entry which is preliminary data.</text>
</comment>
<dbReference type="Gene3D" id="3.40.190.10">
    <property type="entry name" value="Periplasmic binding protein-like II"/>
    <property type="match status" value="1"/>
</dbReference>
<keyword evidence="1" id="KW-0732">Signal</keyword>
<dbReference type="Pfam" id="PF13416">
    <property type="entry name" value="SBP_bac_8"/>
    <property type="match status" value="1"/>
</dbReference>
<dbReference type="PANTHER" id="PTHR43649:SF12">
    <property type="entry name" value="DIACETYLCHITOBIOSE BINDING PROTEIN DASA"/>
    <property type="match status" value="1"/>
</dbReference>
<dbReference type="InterPro" id="IPR006059">
    <property type="entry name" value="SBP"/>
</dbReference>
<sequence length="410" mass="47774">MYKKIFCILLCIGLILSSCNNYEKNEEKEISNYYEDELNIMHIEADNPDFKNYINDVSRKLNMKINIIPCPDDANNRQAEISTLLLSGNSNIDLISVNDEMVSEFKVKGYIENLDDIMSKNIVESYPKDYVESVAMYKNHFYSVPYLMDIMMFWVNEKHIKYSELEGVKNLDDFSLFVSNDYGTNMYGYGSAWDETYIYNDLSQFINMFDGDYYNWNNDNTKEAVKFLHDMLKHGYTPQNQMIDRYEQMEQKFIDGKYGCVFMYSGAINIFLNSGKYGEDGIHVAELPMFKKNATNIATWQYVLNKSSKNKNAAKKFLSYISSREGSIDYSNAMNQIPARIDVILEEDIDVPDIDIIRKYVENTNFKVRPLSSNPMNDISEMGRIFQKYLLDEITLDDLCNLAQSIVDRK</sequence>
<dbReference type="PANTHER" id="PTHR43649">
    <property type="entry name" value="ARABINOSE-BINDING PROTEIN-RELATED"/>
    <property type="match status" value="1"/>
</dbReference>
<dbReference type="EMBL" id="RRCO01000007">
    <property type="protein sequence ID" value="RRJ24389.1"/>
    <property type="molecule type" value="Genomic_DNA"/>
</dbReference>
<dbReference type="AlphaFoldDB" id="A0A3P3QV33"/>
<dbReference type="RefSeq" id="WP_128675097.1">
    <property type="nucleotide sequence ID" value="NZ_CP124777.1"/>
</dbReference>
<proteinExistence type="predicted"/>
<dbReference type="PROSITE" id="PS51257">
    <property type="entry name" value="PROKAR_LIPOPROTEIN"/>
    <property type="match status" value="1"/>
</dbReference>
<gene>
    <name evidence="2" type="ORF">EHV10_13485</name>
</gene>
<evidence type="ECO:0000313" key="2">
    <source>
        <dbReference type="EMBL" id="RRJ24389.1"/>
    </source>
</evidence>
<dbReference type="OrthoDB" id="9770625at2"/>
<evidence type="ECO:0000313" key="3">
    <source>
        <dbReference type="Proteomes" id="UP000272490"/>
    </source>
</evidence>
<reference evidence="2 3" key="1">
    <citation type="submission" date="2018-11" db="EMBL/GenBank/DDBJ databases">
        <title>Genome sequencing of Lachnoanaerobaculum sp. KCOM 2030 (= ChDC B114).</title>
        <authorList>
            <person name="Kook J.-K."/>
            <person name="Park S.-N."/>
            <person name="Lim Y.K."/>
        </authorList>
    </citation>
    <scope>NUCLEOTIDE SEQUENCE [LARGE SCALE GENOMIC DNA]</scope>
    <source>
        <strain evidence="2 3">KCOM 2030</strain>
    </source>
</reference>
<keyword evidence="3" id="KW-1185">Reference proteome</keyword>
<feature type="signal peptide" evidence="1">
    <location>
        <begin position="1"/>
        <end position="23"/>
    </location>
</feature>
<name>A0A3P3QV33_9FIRM</name>
<organism evidence="2 3">
    <name type="scientific">Lachnoanaerobaculum gingivalis</name>
    <dbReference type="NCBI Taxonomy" id="2490855"/>
    <lineage>
        <taxon>Bacteria</taxon>
        <taxon>Bacillati</taxon>
        <taxon>Bacillota</taxon>
        <taxon>Clostridia</taxon>
        <taxon>Lachnospirales</taxon>
        <taxon>Lachnospiraceae</taxon>
        <taxon>Lachnoanaerobaculum</taxon>
    </lineage>
</organism>
<evidence type="ECO:0000256" key="1">
    <source>
        <dbReference type="SAM" id="SignalP"/>
    </source>
</evidence>
<protein>
    <submittedName>
        <fullName evidence="2">Extracellular solute-binding protein</fullName>
    </submittedName>
</protein>
<dbReference type="Proteomes" id="UP000272490">
    <property type="component" value="Unassembled WGS sequence"/>
</dbReference>
<dbReference type="SUPFAM" id="SSF53850">
    <property type="entry name" value="Periplasmic binding protein-like II"/>
    <property type="match status" value="1"/>
</dbReference>
<feature type="chain" id="PRO_5039391768" evidence="1">
    <location>
        <begin position="24"/>
        <end position="410"/>
    </location>
</feature>
<dbReference type="InterPro" id="IPR050490">
    <property type="entry name" value="Bact_solute-bd_prot1"/>
</dbReference>